<keyword evidence="1" id="KW-0812">Transmembrane</keyword>
<dbReference type="EMBL" id="MFTO01000013">
    <property type="protein sequence ID" value="OGI63718.1"/>
    <property type="molecule type" value="Genomic_DNA"/>
</dbReference>
<evidence type="ECO:0000313" key="2">
    <source>
        <dbReference type="EMBL" id="OGI63718.1"/>
    </source>
</evidence>
<reference evidence="2 3" key="1">
    <citation type="journal article" date="2016" name="Nat. Commun.">
        <title>Thousands of microbial genomes shed light on interconnected biogeochemical processes in an aquifer system.</title>
        <authorList>
            <person name="Anantharaman K."/>
            <person name="Brown C.T."/>
            <person name="Hug L.A."/>
            <person name="Sharon I."/>
            <person name="Castelle C.J."/>
            <person name="Probst A.J."/>
            <person name="Thomas B.C."/>
            <person name="Singh A."/>
            <person name="Wilkins M.J."/>
            <person name="Karaoz U."/>
            <person name="Brodie E.L."/>
            <person name="Williams K.H."/>
            <person name="Hubbard S.S."/>
            <person name="Banfield J.F."/>
        </authorList>
    </citation>
    <scope>NUCLEOTIDE SEQUENCE [LARGE SCALE GENOMIC DNA]</scope>
</reference>
<name>A0A1F6V275_9BACT</name>
<proteinExistence type="predicted"/>
<gene>
    <name evidence="2" type="ORF">A2733_01985</name>
</gene>
<evidence type="ECO:0000256" key="1">
    <source>
        <dbReference type="SAM" id="Phobius"/>
    </source>
</evidence>
<accession>A0A1F6V275</accession>
<organism evidence="2 3">
    <name type="scientific">Candidatus Nomurabacteria bacterium RIFCSPHIGHO2_01_FULL_40_20</name>
    <dbReference type="NCBI Taxonomy" id="1801738"/>
    <lineage>
        <taxon>Bacteria</taxon>
        <taxon>Candidatus Nomuraibacteriota</taxon>
    </lineage>
</organism>
<keyword evidence="1" id="KW-1133">Transmembrane helix</keyword>
<dbReference type="AlphaFoldDB" id="A0A1F6V275"/>
<protein>
    <submittedName>
        <fullName evidence="2">Uncharacterized protein</fullName>
    </submittedName>
</protein>
<dbReference type="Proteomes" id="UP000178985">
    <property type="component" value="Unassembled WGS sequence"/>
</dbReference>
<keyword evidence="1" id="KW-0472">Membrane</keyword>
<feature type="transmembrane region" description="Helical" evidence="1">
    <location>
        <begin position="16"/>
        <end position="38"/>
    </location>
</feature>
<sequence length="105" mass="12586">MILQSFFLTVTGWDYFFLYLAFVIGTIIAFLFATYFAIRFPNFGKPEKVIKNIEDIPFEGKTRSTRIRTYAYDGIDQEIFPKEKEMYSLRPREISYNLRKTLQRE</sequence>
<evidence type="ECO:0000313" key="3">
    <source>
        <dbReference type="Proteomes" id="UP000178985"/>
    </source>
</evidence>
<comment type="caution">
    <text evidence="2">The sequence shown here is derived from an EMBL/GenBank/DDBJ whole genome shotgun (WGS) entry which is preliminary data.</text>
</comment>